<dbReference type="GO" id="GO:0046982">
    <property type="term" value="F:protein heterodimerization activity"/>
    <property type="evidence" value="ECO:0007669"/>
    <property type="project" value="TreeGrafter"/>
</dbReference>
<dbReference type="Pfam" id="PF25021">
    <property type="entry name" value="TEN_NHL"/>
    <property type="match status" value="2"/>
</dbReference>
<accession>A0LQM7</accession>
<keyword evidence="9" id="KW-1185">Reference proteome</keyword>
<organism evidence="8 9">
    <name type="scientific">Syntrophobacter fumaroxidans (strain DSM 10017 / MPOB)</name>
    <dbReference type="NCBI Taxonomy" id="335543"/>
    <lineage>
        <taxon>Bacteria</taxon>
        <taxon>Pseudomonadati</taxon>
        <taxon>Thermodesulfobacteriota</taxon>
        <taxon>Syntrophobacteria</taxon>
        <taxon>Syntrophobacterales</taxon>
        <taxon>Syntrophobacteraceae</taxon>
        <taxon>Syntrophobacter</taxon>
    </lineage>
</organism>
<keyword evidence="3" id="KW-1015">Disulfide bond</keyword>
<dbReference type="CDD" id="cd14953">
    <property type="entry name" value="NHL_like_1"/>
    <property type="match status" value="1"/>
</dbReference>
<feature type="domain" description="Teneurin-like YD-shell" evidence="7">
    <location>
        <begin position="829"/>
        <end position="1654"/>
    </location>
</feature>
<dbReference type="Gene3D" id="2.180.10.10">
    <property type="entry name" value="RHS repeat-associated core"/>
    <property type="match status" value="1"/>
</dbReference>
<dbReference type="InterPro" id="IPR006530">
    <property type="entry name" value="YD"/>
</dbReference>
<dbReference type="InterPro" id="IPR056823">
    <property type="entry name" value="TEN-like_YD-shell"/>
</dbReference>
<dbReference type="HOGENOM" id="CLU_234520_0_0_7"/>
<dbReference type="InParanoid" id="A0LQM7"/>
<dbReference type="GO" id="GO:0007157">
    <property type="term" value="P:heterophilic cell-cell adhesion via plasma membrane cell adhesion molecules"/>
    <property type="evidence" value="ECO:0007669"/>
    <property type="project" value="TreeGrafter"/>
</dbReference>
<dbReference type="Pfam" id="PF25023">
    <property type="entry name" value="TEN_YD-shell"/>
    <property type="match status" value="1"/>
</dbReference>
<dbReference type="PANTHER" id="PTHR11219">
    <property type="entry name" value="TENEURIN AND N-ACETYLGLUCOSAMINE-1-PHOSPHODIESTER ALPHA-N-ACETYLGLUCOSAMINIDASE"/>
    <property type="match status" value="1"/>
</dbReference>
<evidence type="ECO:0000259" key="6">
    <source>
        <dbReference type="Pfam" id="PF25021"/>
    </source>
</evidence>
<dbReference type="PANTHER" id="PTHR11219:SF69">
    <property type="entry name" value="TENEURIN-A"/>
    <property type="match status" value="1"/>
</dbReference>
<evidence type="ECO:0000256" key="2">
    <source>
        <dbReference type="ARBA" id="ARBA00022737"/>
    </source>
</evidence>
<dbReference type="NCBIfam" id="TIGR03696">
    <property type="entry name" value="Rhs_assc_core"/>
    <property type="match status" value="1"/>
</dbReference>
<dbReference type="EMBL" id="CP000478">
    <property type="protein sequence ID" value="ABK19729.1"/>
    <property type="molecule type" value="Genomic_DNA"/>
</dbReference>
<evidence type="ECO:0000256" key="4">
    <source>
        <dbReference type="PROSITE-ProRule" id="PRU00504"/>
    </source>
</evidence>
<feature type="repeat" description="NHL" evidence="4">
    <location>
        <begin position="471"/>
        <end position="502"/>
    </location>
</feature>
<gene>
    <name evidence="8" type="ordered locus">Sfum_4063</name>
</gene>
<dbReference type="eggNOG" id="COG3209">
    <property type="taxonomic scope" value="Bacteria"/>
</dbReference>
<dbReference type="InterPro" id="IPR056822">
    <property type="entry name" value="TEN_NHL"/>
</dbReference>
<dbReference type="STRING" id="335543.Sfum_4063"/>
<evidence type="ECO:0000256" key="1">
    <source>
        <dbReference type="ARBA" id="ARBA00022536"/>
    </source>
</evidence>
<dbReference type="Proteomes" id="UP000001784">
    <property type="component" value="Chromosome"/>
</dbReference>
<sequence>MIPEDPAATALTFDGNPDTVLTHRSSVVSDVSGSRSCTMVFTGDNRAYSVDAGGNTIAELTTVTVRATEYATEDSMPAKLPPTSAYTYCAELQVDGAERVRFEKPVALWVENFLGFDVGIIVPVGYYDRDRGVWVPQPNGRVVRLLDTDGDSVADALDADGDGQADDLNGNGSFADEVAGLDNPQKYPAGASFWRVEVKHFSPFDFNWAPSVVDQYLGTFIDPNPLGDPEVDDERKEEDDCSNQTNSYATHRARTYHEDIPVPGTELTLHYASSRVQGTQHIIAVPASGNDVLPDSLRGIVVKLEVAGRVFKKMLPPLPNQGTEFVWDGLDCLGRRTASAIANTSIGFIYETRYAVPEEIKEAFASLGLIVTPVGPREEAREAIAWKHHQMVIRSFQVGEATSMGEGWSLSNHHQADWVLPVLHKGDGTILEEKNSSHKSRSFFYSSIIDTVAGNGTAGYGGDGGAANHTEVNWPTGVAVDAKGDLYIADSGNCRVRKVDSYGIITTVAGNGSCGYSGDGGAAVEAQLGYPAFVAVDSRENLYISDTESHRIRKVGPDGVITTVAGSGLCHLKVEDGYGGYQEYDAPCFDGDQGPADQAKLNNPSGVATDASGNLYIADTGNRRLRKVAPSGTISTVAGDGELGSGADGWPSTQLHLSPVGVVADSRGNLFVSDLSHGEGNGRIRKIDPTGFVTTVAGHDWEGTLGDGGPATQAYIGSPRGLAVDRGGNLYFADPWINRVRAVNTMGIITTVAGSDDGTFGEDGGLALRARLAFPMDVAVDPRGDLYATEQWNQRVRKVRGRSPFVEVKSAGGTVVADDNGLGYALAGGRHRETVDLDTGALVYKFDYDEGKRLSSITDRFGNRTTLARNADGVPTAIVSPDGHTTGLVVDDANRLREIIYPDGGSYRFEYNAGGLMTVQVQQGGNRFEHGFDAAGKLTDIIDEEGGHWRYSQKVTSTGEIRAEMLTGEGNLTSYVDKNDGSGIFTSTITDPNGAATFYRSFPAAFQDLKWSACGLLLEFRYDYDPQYGFRFTRQLREHTTTGFLDRITERYRTYEDTDSNGVPDRITETVAVNGKATTLVHDTVQHRKTLTSPQGRTVTSFYDPHTLLTTDLRVPGYLDKSFGYDTRGRPTSIVIGERETKLAYDDQGRLGSVTDPGNRTTSYAYDAVGRTTGVSRPDGSTIGFSYDLNGNITVLANPAGTPHAFGYNRVNLNGSYQTPLSGSYLYSYDRDRRLTRVLFPSGKEIRNVYEKANLARVETPEGNIEYGYLCSGRFPESINRGGEGIAYGYDGPLVTSETFSGTLGGTLKYSYDEYYRVTLLSYAGATESHTYDNDGLLTGTTDFTIRRDATSGFAEAVLGATTAQNRAFNGYGELDGVEYRSMDNPVHSWSVSRSAAGRIATKTETVNGSTVEYAYEYDSLGRLLAVRRDGVPAEEYRYDANGNRTQETNTLLGIIGRTSTYSEEDHLLTSGGTVYRYDADGFLTTRTEGSAVTRYVYSSRGELLSVTLPDGKRIEYVNDPLGRRIAKKVNGTITQKYLWQGRTRLLAVFGGNDDLILRFRYADGRMPLSFTKGGTEYSLSYDQVGTLRTVTDASGAVVKELVYDSFGNLIGDTNPGFYVPFGFAGGLHDPDTGLVRFGFRDYDPEVGRWTAKDPIGFGGGDTNLYGYCLSDPINWVDSHGLKEHYIFEFELLSTLFEILNYKNEILEKAKEQAIHDQCYKQEWESLHNKYSILDAGFDWIWYDVDEAVKHYRKEFQKTRPCM</sequence>
<dbReference type="GO" id="GO:0050839">
    <property type="term" value="F:cell adhesion molecule binding"/>
    <property type="evidence" value="ECO:0007669"/>
    <property type="project" value="TreeGrafter"/>
</dbReference>
<evidence type="ECO:0000313" key="8">
    <source>
        <dbReference type="EMBL" id="ABK19729.1"/>
    </source>
</evidence>
<dbReference type="Pfam" id="PF01436">
    <property type="entry name" value="NHL"/>
    <property type="match status" value="2"/>
</dbReference>
<feature type="domain" description="Teneurin NHL" evidence="6">
    <location>
        <begin position="705"/>
        <end position="757"/>
    </location>
</feature>
<evidence type="ECO:0000256" key="3">
    <source>
        <dbReference type="ARBA" id="ARBA00023157"/>
    </source>
</evidence>
<protein>
    <submittedName>
        <fullName evidence="8">NHL repeat containing protein</fullName>
    </submittedName>
</protein>
<dbReference type="InterPro" id="IPR001258">
    <property type="entry name" value="NHL_repeat"/>
</dbReference>
<proteinExistence type="predicted"/>
<dbReference type="SUPFAM" id="SSF63825">
    <property type="entry name" value="YWTD domain"/>
    <property type="match status" value="2"/>
</dbReference>
<feature type="compositionally biased region" description="Acidic residues" evidence="5">
    <location>
        <begin position="229"/>
        <end position="241"/>
    </location>
</feature>
<feature type="repeat" description="NHL" evidence="4">
    <location>
        <begin position="595"/>
        <end position="631"/>
    </location>
</feature>
<name>A0LQM7_SYNFM</name>
<keyword evidence="2" id="KW-0677">Repeat</keyword>
<dbReference type="Gene3D" id="2.120.10.30">
    <property type="entry name" value="TolB, C-terminal domain"/>
    <property type="match status" value="3"/>
</dbReference>
<dbReference type="GO" id="GO:0042803">
    <property type="term" value="F:protein homodimerization activity"/>
    <property type="evidence" value="ECO:0007669"/>
    <property type="project" value="TreeGrafter"/>
</dbReference>
<dbReference type="NCBIfam" id="TIGR01643">
    <property type="entry name" value="YD_repeat_2x"/>
    <property type="match status" value="4"/>
</dbReference>
<evidence type="ECO:0000259" key="7">
    <source>
        <dbReference type="Pfam" id="PF25023"/>
    </source>
</evidence>
<feature type="region of interest" description="Disordered" evidence="5">
    <location>
        <begin position="223"/>
        <end position="246"/>
    </location>
</feature>
<keyword evidence="1" id="KW-0245">EGF-like domain</keyword>
<reference evidence="8 9" key="1">
    <citation type="submission" date="2006-10" db="EMBL/GenBank/DDBJ databases">
        <title>Complete sequence of Syntrophobacter fumaroxidans MPOB.</title>
        <authorList>
            <consortium name="US DOE Joint Genome Institute"/>
            <person name="Copeland A."/>
            <person name="Lucas S."/>
            <person name="Lapidus A."/>
            <person name="Barry K."/>
            <person name="Detter J.C."/>
            <person name="Glavina del Rio T."/>
            <person name="Hammon N."/>
            <person name="Israni S."/>
            <person name="Pitluck S."/>
            <person name="Goltsman E.G."/>
            <person name="Martinez M."/>
            <person name="Schmutz J."/>
            <person name="Larimer F."/>
            <person name="Land M."/>
            <person name="Hauser L."/>
            <person name="Kyrpides N."/>
            <person name="Kim E."/>
            <person name="Boone D.R."/>
            <person name="Brockman F."/>
            <person name="Culley D."/>
            <person name="Ferry J."/>
            <person name="Gunsalus R."/>
            <person name="McInerney M.J."/>
            <person name="Morrison M."/>
            <person name="Plugge C."/>
            <person name="Rohlin L."/>
            <person name="Scholten J."/>
            <person name="Sieber J."/>
            <person name="Stams A.J.M."/>
            <person name="Worm P."/>
            <person name="Henstra A.M."/>
            <person name="Richardson P."/>
        </authorList>
    </citation>
    <scope>NUCLEOTIDE SEQUENCE [LARGE SCALE GENOMIC DNA]</scope>
    <source>
        <strain evidence="9">DSM 10017 / MPOB</strain>
    </source>
</reference>
<dbReference type="KEGG" id="sfu:Sfum_4063"/>
<dbReference type="eggNOG" id="COG3391">
    <property type="taxonomic scope" value="Bacteria"/>
</dbReference>
<feature type="domain" description="Teneurin NHL" evidence="6">
    <location>
        <begin position="461"/>
        <end position="511"/>
    </location>
</feature>
<dbReference type="InterPro" id="IPR051216">
    <property type="entry name" value="Teneurin"/>
</dbReference>
<evidence type="ECO:0000313" key="9">
    <source>
        <dbReference type="Proteomes" id="UP000001784"/>
    </source>
</evidence>
<dbReference type="PROSITE" id="PS51125">
    <property type="entry name" value="NHL"/>
    <property type="match status" value="2"/>
</dbReference>
<dbReference type="InterPro" id="IPR011042">
    <property type="entry name" value="6-blade_b-propeller_TolB-like"/>
</dbReference>
<evidence type="ECO:0000256" key="5">
    <source>
        <dbReference type="SAM" id="MobiDB-lite"/>
    </source>
</evidence>
<dbReference type="InterPro" id="IPR022385">
    <property type="entry name" value="Rhs_assc_core"/>
</dbReference>